<dbReference type="RefSeq" id="WP_144938596.1">
    <property type="nucleotide sequence ID" value="NZ_CP066078.1"/>
</dbReference>
<name>A0A7T4MV52_9MICC</name>
<feature type="compositionally biased region" description="Polar residues" evidence="1">
    <location>
        <begin position="31"/>
        <end position="40"/>
    </location>
</feature>
<evidence type="ECO:0000256" key="1">
    <source>
        <dbReference type="SAM" id="MobiDB-lite"/>
    </source>
</evidence>
<dbReference type="AlphaFoldDB" id="A0A7T4MV52"/>
<organism evidence="2 3">
    <name type="scientific">Rothia kristinae</name>
    <dbReference type="NCBI Taxonomy" id="37923"/>
    <lineage>
        <taxon>Bacteria</taxon>
        <taxon>Bacillati</taxon>
        <taxon>Actinomycetota</taxon>
        <taxon>Actinomycetes</taxon>
        <taxon>Micrococcales</taxon>
        <taxon>Micrococcaceae</taxon>
        <taxon>Rothia</taxon>
    </lineage>
</organism>
<gene>
    <name evidence="2" type="ORF">I6H58_04525</name>
</gene>
<sequence>MKNRATRSIEDFANSAEKPTTGGHPEETTTAQPEESSAQARFQRRLATGRRFPIQNILGNDSVKQLLDHAAARENMRTQDLIRTRLMIPLEEQYGAEVPFEEQP</sequence>
<feature type="region of interest" description="Disordered" evidence="1">
    <location>
        <begin position="1"/>
        <end position="41"/>
    </location>
</feature>
<reference evidence="2 3" key="1">
    <citation type="submission" date="2020-12" db="EMBL/GenBank/DDBJ databases">
        <title>FDA dAtabase for Regulatory Grade micrObial Sequences (FDA-ARGOS): Supporting development and validation of Infectious Disease Dx tests.</title>
        <authorList>
            <person name="Sproer C."/>
            <person name="Gronow S."/>
            <person name="Severitt S."/>
            <person name="Schroder I."/>
            <person name="Tallon L."/>
            <person name="Sadzewicz L."/>
            <person name="Zhao X."/>
            <person name="Boylan J."/>
            <person name="Ott S."/>
            <person name="Bowen H."/>
            <person name="Vavikolanu K."/>
            <person name="Mehta A."/>
            <person name="Aluvathingal J."/>
            <person name="Nadendla S."/>
            <person name="Lowell S."/>
            <person name="Myers T."/>
            <person name="Yan Y."/>
            <person name="Sichtig H."/>
        </authorList>
    </citation>
    <scope>NUCLEOTIDE SEQUENCE [LARGE SCALE GENOMIC DNA]</scope>
    <source>
        <strain evidence="2 3">FDAARGOS_1001</strain>
    </source>
</reference>
<accession>A0A7T4MV52</accession>
<proteinExistence type="predicted"/>
<protein>
    <submittedName>
        <fullName evidence="2">Uncharacterized protein</fullName>
    </submittedName>
</protein>
<dbReference type="Proteomes" id="UP000595221">
    <property type="component" value="Chromosome"/>
</dbReference>
<dbReference type="EMBL" id="CP066078">
    <property type="protein sequence ID" value="QQC60193.1"/>
    <property type="molecule type" value="Genomic_DNA"/>
</dbReference>
<evidence type="ECO:0000313" key="3">
    <source>
        <dbReference type="Proteomes" id="UP000595221"/>
    </source>
</evidence>
<evidence type="ECO:0000313" key="2">
    <source>
        <dbReference type="EMBL" id="QQC60193.1"/>
    </source>
</evidence>